<name>A0AC35UHA9_9BILA</name>
<accession>A0AC35UHA9</accession>
<reference evidence="2" key="1">
    <citation type="submission" date="2016-11" db="UniProtKB">
        <authorList>
            <consortium name="WormBaseParasite"/>
        </authorList>
    </citation>
    <scope>IDENTIFICATION</scope>
    <source>
        <strain evidence="2">KR3021</strain>
    </source>
</reference>
<sequence>MLRFATRSVRIIEQNYCRSLLHSKISIDDVGGVKNNGKGIRSVKRQHDTAIAKNGNLINRGDFRGVRPGMEREKVNVAPEIIISKLQHQAQNNLRISGENFLQNILIPLEEEAGDVIRVVGNDPQLMELFVSLCGNVMSDVNCEGKNKIVDRLWDVYEKQGYSINVNILNARLKSWSENEKMFDAREQLEDLELKRKLMPDKKFMTQLMSQLAKNGLRKELNDFSNEMTKRGFVPGKEYDQAMIRCASVCGLHDSADELITNYISKHGKHNGREAYGEAILGCAKQNYTDRIGSLLRNSIICPNKDNSTKFILNLSQETVMEAIWLLGNFGSSDSGKVNLDLCDQILEYSERKQGFFKLLVREAERHMHQQNYYTAVTLLRDTNRIKDALQHQNKTLFMNQLVTKLFNLMIRNRVSVGKMKEITNRLAASGGDNYRFYDFLAFSILTFKDFTDYQRFDTLTYFLNEIDPERERHHLIYPILADTKVANDCLSFLFRWVNEGYHDLTKLDIRILHQFILTPLFDQQIQKHPTESDYTRLENITKILKSYGISASISWNWLLEWKKLENKINSGHNFPCGKNNLSDWLRKSYNQTFNATSGVQIVQEDEESIKNKLQHFIKNKRFEEIRQLLDKDNIYKTVDISPYVDELLELFLQYGYWGQIVKLVDNIHNHCEPINGREDILTSVQLLKILKRYISDTKTDNVDEAIEFVYDLKRKFPHATVSKAVYLQNVYECRALIRNLIQRKQNFQLSGEYVQSAQTFLTTLYKLDIIELQTNEVVTPYFVSEVLNQIGWSEAVKVWLKFQSHLLCSNGLISLLKYALAYSDDRFQLYYVLHKAQTYMTQSKINAFYLAALVSVNRMSDAFAEVEKFKEPITSSDALYAFRLINSLGYTKSNEHFLKVYLQICLKHTDLVEKKDLMNLIVNDWISWFEHKNLGFRPLEFYDMFLKHGHQFDSRQTTRIWKLVNTTKLLIDKWILDEKGLLNVTRHNSEVPIWNRDLLESYEHLQKAVSQ</sequence>
<evidence type="ECO:0000313" key="1">
    <source>
        <dbReference type="Proteomes" id="UP000095286"/>
    </source>
</evidence>
<proteinExistence type="predicted"/>
<organism evidence="1 2">
    <name type="scientific">Rhabditophanes sp. KR3021</name>
    <dbReference type="NCBI Taxonomy" id="114890"/>
    <lineage>
        <taxon>Eukaryota</taxon>
        <taxon>Metazoa</taxon>
        <taxon>Ecdysozoa</taxon>
        <taxon>Nematoda</taxon>
        <taxon>Chromadorea</taxon>
        <taxon>Rhabditida</taxon>
        <taxon>Tylenchina</taxon>
        <taxon>Panagrolaimomorpha</taxon>
        <taxon>Strongyloidoidea</taxon>
        <taxon>Alloionematidae</taxon>
        <taxon>Rhabditophanes</taxon>
    </lineage>
</organism>
<evidence type="ECO:0000313" key="2">
    <source>
        <dbReference type="WBParaSite" id="RSKR_0001131700.1"/>
    </source>
</evidence>
<dbReference type="WBParaSite" id="RSKR_0001131700.1">
    <property type="protein sequence ID" value="RSKR_0001131700.1"/>
    <property type="gene ID" value="RSKR_0001131700"/>
</dbReference>
<protein>
    <submittedName>
        <fullName evidence="2">PPR_long domain-containing protein</fullName>
    </submittedName>
</protein>
<dbReference type="Proteomes" id="UP000095286">
    <property type="component" value="Unplaced"/>
</dbReference>